<evidence type="ECO:0000313" key="1">
    <source>
        <dbReference type="EMBL" id="KAK5991727.1"/>
    </source>
</evidence>
<sequence length="206" mass="23181">MEDRLPSVREIQEPRFGTRFQKTMNAVQNCSTSKREEIPIAIIFAEFRTLDFLSRNLTVAPFRWAAKSLLFLEQPMEINLAFNAMNYMDNPLSLTGTCEDDGFHIQHPGFIFNNTGPTTIIRESIFLDTNDGKAYSLSLDLWDNPPQIIGPVERCALVFKTGICSDVIIAKIESNMVLETGTCYYVVIIGHGKVTMQPASEVHQNG</sequence>
<name>A0ABR0SIQ6_9HYPO</name>
<proteinExistence type="predicted"/>
<reference evidence="1 2" key="1">
    <citation type="submission" date="2024-01" db="EMBL/GenBank/DDBJ databases">
        <title>Complete genome of Cladobotryum mycophilum ATHUM6906.</title>
        <authorList>
            <person name="Christinaki A.C."/>
            <person name="Myridakis A.I."/>
            <person name="Kouvelis V.N."/>
        </authorList>
    </citation>
    <scope>NUCLEOTIDE SEQUENCE [LARGE SCALE GENOMIC DNA]</scope>
    <source>
        <strain evidence="1 2">ATHUM6906</strain>
    </source>
</reference>
<comment type="caution">
    <text evidence="1">The sequence shown here is derived from an EMBL/GenBank/DDBJ whole genome shotgun (WGS) entry which is preliminary data.</text>
</comment>
<dbReference type="Proteomes" id="UP001338125">
    <property type="component" value="Unassembled WGS sequence"/>
</dbReference>
<gene>
    <name evidence="1" type="ORF">PT974_07761</name>
</gene>
<organism evidence="1 2">
    <name type="scientific">Cladobotryum mycophilum</name>
    <dbReference type="NCBI Taxonomy" id="491253"/>
    <lineage>
        <taxon>Eukaryota</taxon>
        <taxon>Fungi</taxon>
        <taxon>Dikarya</taxon>
        <taxon>Ascomycota</taxon>
        <taxon>Pezizomycotina</taxon>
        <taxon>Sordariomycetes</taxon>
        <taxon>Hypocreomycetidae</taxon>
        <taxon>Hypocreales</taxon>
        <taxon>Hypocreaceae</taxon>
        <taxon>Cladobotryum</taxon>
    </lineage>
</organism>
<keyword evidence="2" id="KW-1185">Reference proteome</keyword>
<accession>A0ABR0SIQ6</accession>
<dbReference type="EMBL" id="JAVFKD010000013">
    <property type="protein sequence ID" value="KAK5991727.1"/>
    <property type="molecule type" value="Genomic_DNA"/>
</dbReference>
<evidence type="ECO:0000313" key="2">
    <source>
        <dbReference type="Proteomes" id="UP001338125"/>
    </source>
</evidence>
<protein>
    <submittedName>
        <fullName evidence="1">Uncharacterized protein</fullName>
    </submittedName>
</protein>